<name>A0ABV9N6L2_9FLAO</name>
<feature type="signal peptide" evidence="1">
    <location>
        <begin position="1"/>
        <end position="22"/>
    </location>
</feature>
<reference evidence="3" key="1">
    <citation type="journal article" date="2019" name="Int. J. Syst. Evol. Microbiol.">
        <title>The Global Catalogue of Microorganisms (GCM) 10K type strain sequencing project: providing services to taxonomists for standard genome sequencing and annotation.</title>
        <authorList>
            <consortium name="The Broad Institute Genomics Platform"/>
            <consortium name="The Broad Institute Genome Sequencing Center for Infectious Disease"/>
            <person name="Wu L."/>
            <person name="Ma J."/>
        </authorList>
    </citation>
    <scope>NUCLEOTIDE SEQUENCE [LARGE SCALE GENOMIC DNA]</scope>
    <source>
        <strain evidence="3">CCUG 63682</strain>
    </source>
</reference>
<gene>
    <name evidence="2" type="ORF">ACFO5O_14005</name>
</gene>
<comment type="caution">
    <text evidence="2">The sequence shown here is derived from an EMBL/GenBank/DDBJ whole genome shotgun (WGS) entry which is preliminary data.</text>
</comment>
<keyword evidence="1" id="KW-0732">Signal</keyword>
<protein>
    <recommendedName>
        <fullName evidence="4">CarboxypepD_reg-like domain-containing protein</fullName>
    </recommendedName>
</protein>
<evidence type="ECO:0000313" key="3">
    <source>
        <dbReference type="Proteomes" id="UP001595953"/>
    </source>
</evidence>
<dbReference type="EMBL" id="JBHSGP010000014">
    <property type="protein sequence ID" value="MFC4723445.1"/>
    <property type="molecule type" value="Genomic_DNA"/>
</dbReference>
<organism evidence="2 3">
    <name type="scientific">Geojedonia litorea</name>
    <dbReference type="NCBI Taxonomy" id="1268269"/>
    <lineage>
        <taxon>Bacteria</taxon>
        <taxon>Pseudomonadati</taxon>
        <taxon>Bacteroidota</taxon>
        <taxon>Flavobacteriia</taxon>
        <taxon>Flavobacteriales</taxon>
        <taxon>Flavobacteriaceae</taxon>
        <taxon>Geojedonia</taxon>
    </lineage>
</organism>
<evidence type="ECO:0000313" key="2">
    <source>
        <dbReference type="EMBL" id="MFC4723445.1"/>
    </source>
</evidence>
<proteinExistence type="predicted"/>
<feature type="chain" id="PRO_5046595765" description="CarboxypepD_reg-like domain-containing protein" evidence="1">
    <location>
        <begin position="23"/>
        <end position="266"/>
    </location>
</feature>
<evidence type="ECO:0008006" key="4">
    <source>
        <dbReference type="Google" id="ProtNLM"/>
    </source>
</evidence>
<dbReference type="RefSeq" id="WP_387964828.1">
    <property type="nucleotide sequence ID" value="NZ_JBHSGP010000014.1"/>
</dbReference>
<sequence>MKKIKCFTYAATILFITCSLSAQEVILNGRVIADDEVEGIHIINKTAGKFSITNQHGEFIIPGKLNDTIIISGIKYLREEVIVNAQMYNSKTLEIPLTENINQLNEVIVGRVLTGDLRSDIENANIKSEINFYDVGIPGYTGKLKTQSERRLFEADNGKFFVFYGIGFAINVHKILNRISGRTKQLKLHVRLEALDTCMLRAKSEFSETLFGDLNIEDHLEMEFFYYVSEDPEFLEICKRDNAMEMYQFLVEKLVNYKENQSDVED</sequence>
<dbReference type="Proteomes" id="UP001595953">
    <property type="component" value="Unassembled WGS sequence"/>
</dbReference>
<accession>A0ABV9N6L2</accession>
<evidence type="ECO:0000256" key="1">
    <source>
        <dbReference type="SAM" id="SignalP"/>
    </source>
</evidence>
<keyword evidence="3" id="KW-1185">Reference proteome</keyword>